<name>A0A0P1IHG1_9RHOB</name>
<dbReference type="Gene3D" id="2.30.110.10">
    <property type="entry name" value="Electron Transport, Fmn-binding Protein, Chain A"/>
    <property type="match status" value="1"/>
</dbReference>
<dbReference type="EC" id="1.5.1.36" evidence="3"/>
<dbReference type="Proteomes" id="UP000051260">
    <property type="component" value="Unassembled WGS sequence"/>
</dbReference>
<evidence type="ECO:0000313" key="3">
    <source>
        <dbReference type="EMBL" id="CUJ93350.1"/>
    </source>
</evidence>
<proteinExistence type="predicted"/>
<dbReference type="Pfam" id="PF01613">
    <property type="entry name" value="Flavin_Reduct"/>
    <property type="match status" value="1"/>
</dbReference>
<accession>A0A0P1IHG1</accession>
<dbReference type="STRING" id="1715692.RUE5091_01329"/>
<dbReference type="PANTHER" id="PTHR30466:SF1">
    <property type="entry name" value="FMN REDUCTASE (NADH) RUTF"/>
    <property type="match status" value="1"/>
</dbReference>
<dbReference type="Gene3D" id="3.90.79.10">
    <property type="entry name" value="Nucleoside Triphosphate Pyrophosphohydrolase"/>
    <property type="match status" value="1"/>
</dbReference>
<evidence type="ECO:0000259" key="2">
    <source>
        <dbReference type="SMART" id="SM00903"/>
    </source>
</evidence>
<reference evidence="4" key="1">
    <citation type="submission" date="2015-09" db="EMBL/GenBank/DDBJ databases">
        <authorList>
            <person name="Rodrigo-Torres L."/>
            <person name="Arahal D.R."/>
        </authorList>
    </citation>
    <scope>NUCLEOTIDE SEQUENCE [LARGE SCALE GENOMIC DNA]</scope>
    <source>
        <strain evidence="4">CECT 5091</strain>
    </source>
</reference>
<dbReference type="SUPFAM" id="SSF50475">
    <property type="entry name" value="FMN-binding split barrel"/>
    <property type="match status" value="1"/>
</dbReference>
<protein>
    <submittedName>
        <fullName evidence="3">p-hydroxyphenylacetate 3-hydroxylase, reductase component</fullName>
        <ecNumber evidence="3">1.5.1.36</ecNumber>
    </submittedName>
</protein>
<dbReference type="SMART" id="SM00903">
    <property type="entry name" value="Flavin_Reduct"/>
    <property type="match status" value="1"/>
</dbReference>
<dbReference type="InterPro" id="IPR012349">
    <property type="entry name" value="Split_barrel_FMN-bd"/>
</dbReference>
<sequence>MTTLDPRALRDAFGSFMTGVTVVTARDATGAPVGFTANSFSSVSLDPPLLLVCPGKFLSSYEVFAGCRHFAVNILAEGQQEVSNTFAGYKGDRFAKISHQNGLHDLPLVDGALAQFCCETHQAIPAGDHTILIGRVLDFSHVAGDGLGYVGGSYFSLGLEAEMDAKVPTVCGAIITAGNQVLLERHGDSFRPIQVTGAEAGGQRHRLAQVLSERGIHARIEQVYSSFNDAETKLQYTFFLSSADQHCASANAQWVPVADLPNLTYASQGIHHMMTRFAREAQTGDFALYLGDAERGDIHSFR</sequence>
<dbReference type="OrthoDB" id="9792858at2"/>
<dbReference type="InterPro" id="IPR050268">
    <property type="entry name" value="NADH-dep_flavin_reductase"/>
</dbReference>
<gene>
    <name evidence="3" type="primary">C1-hpah</name>
    <name evidence="3" type="ORF">RUE5091_01329</name>
</gene>
<dbReference type="AlphaFoldDB" id="A0A0P1IHG1"/>
<dbReference type="RefSeq" id="WP_058281057.1">
    <property type="nucleotide sequence ID" value="NZ_CYUD01000003.1"/>
</dbReference>
<dbReference type="GO" id="GO:0042602">
    <property type="term" value="F:riboflavin reductase (NADPH) activity"/>
    <property type="evidence" value="ECO:0007669"/>
    <property type="project" value="TreeGrafter"/>
</dbReference>
<dbReference type="EMBL" id="CYUD01000003">
    <property type="protein sequence ID" value="CUJ93350.1"/>
    <property type="molecule type" value="Genomic_DNA"/>
</dbReference>
<dbReference type="GO" id="GO:0006208">
    <property type="term" value="P:pyrimidine nucleobase catabolic process"/>
    <property type="evidence" value="ECO:0007669"/>
    <property type="project" value="TreeGrafter"/>
</dbReference>
<keyword evidence="1 3" id="KW-0560">Oxidoreductase</keyword>
<feature type="domain" description="Flavin reductase like" evidence="2">
    <location>
        <begin position="13"/>
        <end position="156"/>
    </location>
</feature>
<evidence type="ECO:0000256" key="1">
    <source>
        <dbReference type="ARBA" id="ARBA00023002"/>
    </source>
</evidence>
<organism evidence="3 4">
    <name type="scientific">Ruegeria denitrificans</name>
    <dbReference type="NCBI Taxonomy" id="1715692"/>
    <lineage>
        <taxon>Bacteria</taxon>
        <taxon>Pseudomonadati</taxon>
        <taxon>Pseudomonadota</taxon>
        <taxon>Alphaproteobacteria</taxon>
        <taxon>Rhodobacterales</taxon>
        <taxon>Roseobacteraceae</taxon>
        <taxon>Ruegeria</taxon>
    </lineage>
</organism>
<dbReference type="GO" id="GO:0036382">
    <property type="term" value="F:flavin reductase (NADH) activity"/>
    <property type="evidence" value="ECO:0007669"/>
    <property type="project" value="UniProtKB-EC"/>
</dbReference>
<evidence type="ECO:0000313" key="4">
    <source>
        <dbReference type="Proteomes" id="UP000051260"/>
    </source>
</evidence>
<dbReference type="GO" id="GO:0010181">
    <property type="term" value="F:FMN binding"/>
    <property type="evidence" value="ECO:0007669"/>
    <property type="project" value="InterPro"/>
</dbReference>
<dbReference type="PANTHER" id="PTHR30466">
    <property type="entry name" value="FLAVIN REDUCTASE"/>
    <property type="match status" value="1"/>
</dbReference>
<dbReference type="InterPro" id="IPR002563">
    <property type="entry name" value="Flavin_Rdtase-like_dom"/>
</dbReference>
<keyword evidence="4" id="KW-1185">Reference proteome</keyword>